<evidence type="ECO:0000256" key="6">
    <source>
        <dbReference type="RuleBase" id="RU004384"/>
    </source>
</evidence>
<accession>A0A3L8Q800</accession>
<dbReference type="Proteomes" id="UP000276834">
    <property type="component" value="Unassembled WGS sequence"/>
</dbReference>
<keyword evidence="3" id="KW-0472">Membrane</keyword>
<dbReference type="SUPFAM" id="SSF54236">
    <property type="entry name" value="Ubiquitin-like"/>
    <property type="match status" value="1"/>
</dbReference>
<evidence type="ECO:0000256" key="5">
    <source>
        <dbReference type="PIRSR" id="PIRSR604241-50"/>
    </source>
</evidence>
<dbReference type="InterPro" id="IPR004241">
    <property type="entry name" value="Atg8-like"/>
</dbReference>
<evidence type="ECO:0008006" key="9">
    <source>
        <dbReference type="Google" id="ProtNLM"/>
    </source>
</evidence>
<evidence type="ECO:0000256" key="2">
    <source>
        <dbReference type="ARBA" id="ARBA00007293"/>
    </source>
</evidence>
<dbReference type="Gene3D" id="3.10.20.90">
    <property type="entry name" value="Phosphatidylinositol 3-kinase Catalytic Subunit, Chain A, domain 1"/>
    <property type="match status" value="1"/>
</dbReference>
<feature type="lipid moiety-binding region" description="Phosphatidylserine amidated glycine; alternate" evidence="5">
    <location>
        <position position="615"/>
    </location>
</feature>
<organism evidence="7 8">
    <name type="scientific">Chloebia gouldiae</name>
    <name type="common">Gouldian finch</name>
    <name type="synonym">Erythrura gouldiae</name>
    <dbReference type="NCBI Taxonomy" id="44316"/>
    <lineage>
        <taxon>Eukaryota</taxon>
        <taxon>Metazoa</taxon>
        <taxon>Chordata</taxon>
        <taxon>Craniata</taxon>
        <taxon>Vertebrata</taxon>
        <taxon>Euteleostomi</taxon>
        <taxon>Archelosauria</taxon>
        <taxon>Archosauria</taxon>
        <taxon>Dinosauria</taxon>
        <taxon>Saurischia</taxon>
        <taxon>Theropoda</taxon>
        <taxon>Coelurosauria</taxon>
        <taxon>Aves</taxon>
        <taxon>Neognathae</taxon>
        <taxon>Neoaves</taxon>
        <taxon>Telluraves</taxon>
        <taxon>Australaves</taxon>
        <taxon>Passeriformes</taxon>
        <taxon>Passeroidea</taxon>
        <taxon>Passeridae</taxon>
        <taxon>Chloebia</taxon>
    </lineage>
</organism>
<keyword evidence="8" id="KW-1185">Reference proteome</keyword>
<name>A0A3L8Q800_CHLGU</name>
<comment type="caution">
    <text evidence="7">The sequence shown here is derived from an EMBL/GenBank/DDBJ whole genome shotgun (WGS) entry which is preliminary data.</text>
</comment>
<gene>
    <name evidence="7" type="ORF">DV515_00018273</name>
</gene>
<comment type="similarity">
    <text evidence="2 6">Belongs to the ATG8 family.</text>
</comment>
<proteinExistence type="inferred from homology"/>
<dbReference type="Pfam" id="PF02991">
    <property type="entry name" value="ATG8"/>
    <property type="match status" value="1"/>
</dbReference>
<dbReference type="GO" id="GO:0016020">
    <property type="term" value="C:membrane"/>
    <property type="evidence" value="ECO:0007669"/>
    <property type="project" value="UniProtKB-SubCell"/>
</dbReference>
<dbReference type="AlphaFoldDB" id="A0A3L8Q800"/>
<protein>
    <recommendedName>
        <fullName evidence="9">Autophagy-related protein</fullName>
    </recommendedName>
</protein>
<dbReference type="GO" id="GO:0006914">
    <property type="term" value="P:autophagy"/>
    <property type="evidence" value="ECO:0007669"/>
    <property type="project" value="UniProtKB-KW"/>
</dbReference>
<keyword evidence="6" id="KW-0072">Autophagy</keyword>
<evidence type="ECO:0000313" key="8">
    <source>
        <dbReference type="Proteomes" id="UP000276834"/>
    </source>
</evidence>
<reference evidence="7 8" key="1">
    <citation type="journal article" date="2018" name="Proc. R. Soc. B">
        <title>A non-coding region near Follistatin controls head colour polymorphism in the Gouldian finch.</title>
        <authorList>
            <person name="Toomey M.B."/>
            <person name="Marques C.I."/>
            <person name="Andrade P."/>
            <person name="Araujo P.M."/>
            <person name="Sabatino S."/>
            <person name="Gazda M.A."/>
            <person name="Afonso S."/>
            <person name="Lopes R.J."/>
            <person name="Corbo J.C."/>
            <person name="Carneiro M."/>
        </authorList>
    </citation>
    <scope>NUCLEOTIDE SEQUENCE [LARGE SCALE GENOMIC DNA]</scope>
    <source>
        <strain evidence="7">Red01</strain>
        <tissue evidence="7">Muscle</tissue>
    </source>
</reference>
<dbReference type="STRING" id="44316.ENSEGOP00005020268"/>
<evidence type="ECO:0000313" key="7">
    <source>
        <dbReference type="EMBL" id="RLV63437.1"/>
    </source>
</evidence>
<comment type="subcellular location">
    <subcellularLocation>
        <location evidence="1">Membrane</location>
    </subcellularLocation>
</comment>
<evidence type="ECO:0000256" key="1">
    <source>
        <dbReference type="ARBA" id="ARBA00004370"/>
    </source>
</evidence>
<dbReference type="PANTHER" id="PTHR10969">
    <property type="entry name" value="MICROTUBULE-ASSOCIATED PROTEINS 1A/1B LIGHT CHAIN 3-RELATED"/>
    <property type="match status" value="1"/>
</dbReference>
<sequence length="647" mass="70505">MGPQQSKGWGSARVCQVTRTGSPCLCCCAECELFPAVMWFCLIHLQLQTVIQGSCIPCRAPEEDVFHGHKHGLSRPRDVIAECPAISIPRGTGLSVCSGRDATLNHLSRSCLEPENSLESPAAPESSRAQLLQQWVRPSQNKTWNSVTGEHTRKADAARLGLQGAHGGCRKWHFRNPPERSAPLSVVFFSEFRVFREGQKCFSPGNGPVLRCPGMLLTLDITPHPSPLGVAALPTHWEGEFGLRARALLLAWGCSWHPLGSLGNTSSGQSLTGKAEGNSPEWKLCGQKFCSKCISAGSAAVFDEEGEQQTRDCFVMVTLQQELVLVQGVQTKTVTGKSQLLQEVERQRRFWGWEQASSSDAQQSPSFPALGELLPSLSLLSEWEQQEAAFSRNIHSPCTGMIQGKSRIQLLWLPALPTVLLLGEREEEDREQDSPRLNPGRYRAGDQVSLEIAQVLQGSSARISQSLVIPGVLLPSPSSSVPLWSAAFPLSEGPASGCTRLDLAEELSPVLRDRAGWGHVGKALFKSTPNHSPILCSDLAAVSAEDCPLPSVLCPPFSSLLPRRRLQLNSNQAFFLLVNGHSMVSVSTPISEVYESEKDEDGFLYMVYASQETFGAPAVWVDPWPSPPLFPTHPPGKEPDVTYALSP</sequence>
<evidence type="ECO:0000256" key="3">
    <source>
        <dbReference type="ARBA" id="ARBA00023136"/>
    </source>
</evidence>
<keyword evidence="4 5" id="KW-0449">Lipoprotein</keyword>
<dbReference type="InterPro" id="IPR029071">
    <property type="entry name" value="Ubiquitin-like_domsf"/>
</dbReference>
<dbReference type="EMBL" id="QUSF01002845">
    <property type="protein sequence ID" value="RLV63437.1"/>
    <property type="molecule type" value="Genomic_DNA"/>
</dbReference>
<evidence type="ECO:0000256" key="4">
    <source>
        <dbReference type="ARBA" id="ARBA00023288"/>
    </source>
</evidence>